<dbReference type="SUPFAM" id="SSF53187">
    <property type="entry name" value="Zn-dependent exopeptidases"/>
    <property type="match status" value="1"/>
</dbReference>
<dbReference type="RefSeq" id="WP_207088247.1">
    <property type="nucleotide sequence ID" value="NZ_JAFLQW010000309.1"/>
</dbReference>
<dbReference type="Gene3D" id="3.40.630.40">
    <property type="entry name" value="Zn-dependent exopeptidases"/>
    <property type="match status" value="1"/>
</dbReference>
<keyword evidence="4" id="KW-1185">Reference proteome</keyword>
<dbReference type="Pfam" id="PF01520">
    <property type="entry name" value="Amidase_3"/>
    <property type="match status" value="1"/>
</dbReference>
<reference evidence="3 4" key="1">
    <citation type="submission" date="2021-03" db="EMBL/GenBank/DDBJ databases">
        <title>Metabolic Capacity of the Antarctic Cyanobacterium Phormidium pseudopriestleyi that Sustains Oxygenic Photosynthesis in the Presence of Hydrogen Sulfide.</title>
        <authorList>
            <person name="Lumian J.E."/>
            <person name="Jungblut A.D."/>
            <person name="Dillon M.L."/>
            <person name="Hawes I."/>
            <person name="Doran P.T."/>
            <person name="Mackey T.J."/>
            <person name="Dick G.J."/>
            <person name="Grettenberger C.L."/>
            <person name="Sumner D.Y."/>
        </authorList>
    </citation>
    <scope>NUCLEOTIDE SEQUENCE [LARGE SCALE GENOMIC DNA]</scope>
    <source>
        <strain evidence="3 4">FRX01</strain>
    </source>
</reference>
<evidence type="ECO:0000259" key="2">
    <source>
        <dbReference type="SMART" id="SM00646"/>
    </source>
</evidence>
<dbReference type="InterPro" id="IPR050695">
    <property type="entry name" value="N-acetylmuramoyl_amidase_3"/>
</dbReference>
<sequence>MGRIFISAGHGGYENGALDPGAIAGGTTEAQEMILLRDLIVGELRSRPGVEVLTVPDNLSMSQSISWINTRARASDVALEIHANAFANPTGRGASVYYIANNDQRQQNAEQLLLSLLRRVPQLPNRGVKPDTATTLGNLPFNRWVIIPSLLMEVCFLTNPDDRSLLQNRRRDFAIGIAEGLVAWAEGTPLPDPVPPATSSPVPPSYPPINININGQIYGEQGVIINGNAYIPIDVVDSFKVNLSTNAAIRRVTYRNIVYVRAIELREHDISVGWDGGTRTVLLRSILQICPGYLDRIVGHGNTSEVQMIVFLKGNNPQAIVQFPDLPKLYREEAAIEGINYDIAFCQMCLETNFLRFNGELQPTQNNFAGLGSVGGGNTAASFPSARIGVRAHIQHLKAYASIEPLVMEQVDPRFRFVARGIAPLLEQLSGRWAADLQYGQKILALLRRLYESSGLL</sequence>
<comment type="caution">
    <text evidence="3">The sequence shown here is derived from an EMBL/GenBank/DDBJ whole genome shotgun (WGS) entry which is preliminary data.</text>
</comment>
<feature type="domain" description="MurNAc-LAA" evidence="2">
    <location>
        <begin position="66"/>
        <end position="182"/>
    </location>
</feature>
<dbReference type="CDD" id="cd02696">
    <property type="entry name" value="MurNAc-LAA"/>
    <property type="match status" value="1"/>
</dbReference>
<accession>A0ABS3FRJ3</accession>
<gene>
    <name evidence="3" type="ORF">J0895_11585</name>
</gene>
<protein>
    <submittedName>
        <fullName evidence="3">N-acetylmuramoyl-L-alanine amidase</fullName>
    </submittedName>
</protein>
<dbReference type="SMART" id="SM00646">
    <property type="entry name" value="Ami_3"/>
    <property type="match status" value="1"/>
</dbReference>
<dbReference type="InterPro" id="IPR002901">
    <property type="entry name" value="MGlyc_endo_b_GlcNAc-like_dom"/>
</dbReference>
<dbReference type="PANTHER" id="PTHR30404:SF0">
    <property type="entry name" value="N-ACETYLMURAMOYL-L-ALANINE AMIDASE AMIC"/>
    <property type="match status" value="1"/>
</dbReference>
<dbReference type="InterPro" id="IPR002508">
    <property type="entry name" value="MurNAc-LAA_cat"/>
</dbReference>
<dbReference type="Proteomes" id="UP000664844">
    <property type="component" value="Unassembled WGS sequence"/>
</dbReference>
<dbReference type="EMBL" id="JAFLQW010000309">
    <property type="protein sequence ID" value="MBO0349739.1"/>
    <property type="molecule type" value="Genomic_DNA"/>
</dbReference>
<dbReference type="Pfam" id="PF01832">
    <property type="entry name" value="Glucosaminidase"/>
    <property type="match status" value="1"/>
</dbReference>
<evidence type="ECO:0000313" key="3">
    <source>
        <dbReference type="EMBL" id="MBO0349739.1"/>
    </source>
</evidence>
<name>A0ABS3FRJ3_9CYAN</name>
<keyword evidence="1" id="KW-0378">Hydrolase</keyword>
<dbReference type="PANTHER" id="PTHR30404">
    <property type="entry name" value="N-ACETYLMURAMOYL-L-ALANINE AMIDASE"/>
    <property type="match status" value="1"/>
</dbReference>
<organism evidence="3 4">
    <name type="scientific">Phormidium pseudopriestleyi FRX01</name>
    <dbReference type="NCBI Taxonomy" id="1759528"/>
    <lineage>
        <taxon>Bacteria</taxon>
        <taxon>Bacillati</taxon>
        <taxon>Cyanobacteriota</taxon>
        <taxon>Cyanophyceae</taxon>
        <taxon>Oscillatoriophycideae</taxon>
        <taxon>Oscillatoriales</taxon>
        <taxon>Oscillatoriaceae</taxon>
        <taxon>Phormidium</taxon>
    </lineage>
</organism>
<proteinExistence type="predicted"/>
<evidence type="ECO:0000256" key="1">
    <source>
        <dbReference type="ARBA" id="ARBA00022801"/>
    </source>
</evidence>
<evidence type="ECO:0000313" key="4">
    <source>
        <dbReference type="Proteomes" id="UP000664844"/>
    </source>
</evidence>